<protein>
    <submittedName>
        <fullName evidence="1">Uncharacterized protein</fullName>
    </submittedName>
</protein>
<organism evidence="1 3">
    <name type="scientific">Rhizophagus clarus</name>
    <dbReference type="NCBI Taxonomy" id="94130"/>
    <lineage>
        <taxon>Eukaryota</taxon>
        <taxon>Fungi</taxon>
        <taxon>Fungi incertae sedis</taxon>
        <taxon>Mucoromycota</taxon>
        <taxon>Glomeromycotina</taxon>
        <taxon>Glomeromycetes</taxon>
        <taxon>Glomerales</taxon>
        <taxon>Glomeraceae</taxon>
        <taxon>Rhizophagus</taxon>
    </lineage>
</organism>
<reference evidence="1 3" key="1">
    <citation type="submission" date="2017-11" db="EMBL/GenBank/DDBJ databases">
        <title>The genome of Rhizophagus clarus HR1 reveals common genetic basis of auxotrophy among arbuscular mycorrhizal fungi.</title>
        <authorList>
            <person name="Kobayashi Y."/>
        </authorList>
    </citation>
    <scope>NUCLEOTIDE SEQUENCE [LARGE SCALE GENOMIC DNA]</scope>
    <source>
        <strain evidence="1 3">HR1</strain>
    </source>
</reference>
<evidence type="ECO:0000313" key="3">
    <source>
        <dbReference type="Proteomes" id="UP000247702"/>
    </source>
</evidence>
<dbReference type="Proteomes" id="UP000247702">
    <property type="component" value="Unassembled WGS sequence"/>
</dbReference>
<evidence type="ECO:0000313" key="2">
    <source>
        <dbReference type="EMBL" id="GES87347.1"/>
    </source>
</evidence>
<keyword evidence="3" id="KW-1185">Reference proteome</keyword>
<sequence length="76" mass="8433">MPLQSYVVICHWILLPSSLDSSPYPTIRPCTGCSFNQLAPNGAECQRYLASQICLFAIPKDATYIVPFTALSRSHE</sequence>
<dbReference type="EMBL" id="BLAL01000165">
    <property type="protein sequence ID" value="GES87347.1"/>
    <property type="molecule type" value="Genomic_DNA"/>
</dbReference>
<reference evidence="2" key="2">
    <citation type="submission" date="2019-10" db="EMBL/GenBank/DDBJ databases">
        <title>Conservation and host-specific expression of non-tandemly repeated heterogenous ribosome RNA gene in arbuscular mycorrhizal fungi.</title>
        <authorList>
            <person name="Maeda T."/>
            <person name="Kobayashi Y."/>
            <person name="Nakagawa T."/>
            <person name="Ezawa T."/>
            <person name="Yamaguchi K."/>
            <person name="Bino T."/>
            <person name="Nishimoto Y."/>
            <person name="Shigenobu S."/>
            <person name="Kawaguchi M."/>
        </authorList>
    </citation>
    <scope>NUCLEOTIDE SEQUENCE</scope>
    <source>
        <strain evidence="2">HR1</strain>
    </source>
</reference>
<evidence type="ECO:0000313" key="1">
    <source>
        <dbReference type="EMBL" id="GBC06596.1"/>
    </source>
</evidence>
<dbReference type="AlphaFoldDB" id="A0A2Z6RU96"/>
<comment type="caution">
    <text evidence="1">The sequence shown here is derived from an EMBL/GenBank/DDBJ whole genome shotgun (WGS) entry which is preliminary data.</text>
</comment>
<proteinExistence type="predicted"/>
<gene>
    <name evidence="2" type="ORF">RCL2_001434400</name>
    <name evidence="1" type="ORF">RclHR1_06950002</name>
</gene>
<name>A0A2Z6RU96_9GLOM</name>
<accession>A0A2Z6RU96</accession>
<dbReference type="EMBL" id="BEXD01004087">
    <property type="protein sequence ID" value="GBC06596.1"/>
    <property type="molecule type" value="Genomic_DNA"/>
</dbReference>
<dbReference type="Proteomes" id="UP000615446">
    <property type="component" value="Unassembled WGS sequence"/>
</dbReference>